<gene>
    <name evidence="1" type="ORF">QFC20_000259</name>
</gene>
<evidence type="ECO:0000313" key="2">
    <source>
        <dbReference type="Proteomes" id="UP001230649"/>
    </source>
</evidence>
<keyword evidence="2" id="KW-1185">Reference proteome</keyword>
<reference evidence="1" key="1">
    <citation type="submission" date="2023-04" db="EMBL/GenBank/DDBJ databases">
        <title>Draft Genome sequencing of Naganishia species isolated from polar environments using Oxford Nanopore Technology.</title>
        <authorList>
            <person name="Leo P."/>
            <person name="Venkateswaran K."/>
        </authorList>
    </citation>
    <scope>NUCLEOTIDE SEQUENCE</scope>
    <source>
        <strain evidence="1">MNA-CCFEE 5262</strain>
    </source>
</reference>
<organism evidence="1 2">
    <name type="scientific">Naganishia adeliensis</name>
    <dbReference type="NCBI Taxonomy" id="92952"/>
    <lineage>
        <taxon>Eukaryota</taxon>
        <taxon>Fungi</taxon>
        <taxon>Dikarya</taxon>
        <taxon>Basidiomycota</taxon>
        <taxon>Agaricomycotina</taxon>
        <taxon>Tremellomycetes</taxon>
        <taxon>Filobasidiales</taxon>
        <taxon>Filobasidiaceae</taxon>
        <taxon>Naganishia</taxon>
    </lineage>
</organism>
<proteinExistence type="predicted"/>
<sequence>MSHKNSVYREMVCQRQSYLSKNSRDRVLNHEVPSPDSTGKEKSFVEDHVASFDYCHNPSLAWQHGTLIVNERRGSVMTPVISYCKTLHNTDVMGIALDSVNQTLPLMDWKEKTIDKVVWRGSFTDAFHSDDFDWPNSQRERLVKLASTREDRLEGVLMQGWKRVDRKHHPEVCDRIREEFQFAETMTPETALKYKYTVDIDGNGRSSRFHGHSSAHDHEAEKIARRAREFALARWRWQDMQSYMLLMILEYQRMLASDRGALDIMEIHDDVHTQWSRGDM</sequence>
<protein>
    <submittedName>
        <fullName evidence="1">Uncharacterized protein</fullName>
    </submittedName>
</protein>
<name>A0ACC2X2N6_9TREE</name>
<accession>A0ACC2X2N6</accession>
<dbReference type="EMBL" id="JASBWS010000001">
    <property type="protein sequence ID" value="KAJ9117978.1"/>
    <property type="molecule type" value="Genomic_DNA"/>
</dbReference>
<comment type="caution">
    <text evidence="1">The sequence shown here is derived from an EMBL/GenBank/DDBJ whole genome shotgun (WGS) entry which is preliminary data.</text>
</comment>
<evidence type="ECO:0000313" key="1">
    <source>
        <dbReference type="EMBL" id="KAJ9117978.1"/>
    </source>
</evidence>
<dbReference type="Proteomes" id="UP001230649">
    <property type="component" value="Unassembled WGS sequence"/>
</dbReference>